<feature type="transmembrane region" description="Helical" evidence="2">
    <location>
        <begin position="136"/>
        <end position="154"/>
    </location>
</feature>
<gene>
    <name evidence="3" type="ORF">SAMEA4475696_00513</name>
</gene>
<protein>
    <submittedName>
        <fullName evidence="3">Uncharacterized protein</fullName>
    </submittedName>
</protein>
<sequence length="364" mass="37275">MRDGSTTAAINAQQETAPPPTLTRQLGAHLIIGFAVIGLTTVLSTSLGDNPLSLAPTALLIAWAVTRLPHNTWTALPAPRATATTATTAVGLALIWAAALGAHATSWTNTTGITAALIAWLTLIAANFTTLARAHMLLAATTIITVAGISAALSTPQGLADITTQITTGLTSPAFTPALLVAGLVTIATTTYTLTRDIDLLWHRSDMRSLAATFAGAATISLGTVVLVSTRQTTWAGQDSGLQFTIAALIALFCPGIALFVIGALTTRGGNLKPTGAIPLIFGLGLIAVGGWTGFTANGLGAIPALLLIVLATTFGVTAGIAFAAAVVRDGHHLRARFNESRERAEARATQTVRRIASAVHATS</sequence>
<accession>A0A239VAV1</accession>
<feature type="transmembrane region" description="Helical" evidence="2">
    <location>
        <begin position="52"/>
        <end position="69"/>
    </location>
</feature>
<proteinExistence type="predicted"/>
<keyword evidence="2" id="KW-1133">Transmembrane helix</keyword>
<dbReference type="AlphaFoldDB" id="A0A239VAV1"/>
<evidence type="ECO:0000256" key="1">
    <source>
        <dbReference type="SAM" id="MobiDB-lite"/>
    </source>
</evidence>
<reference evidence="3 4" key="1">
    <citation type="submission" date="2017-06" db="EMBL/GenBank/DDBJ databases">
        <authorList>
            <consortium name="Pathogen Informatics"/>
        </authorList>
    </citation>
    <scope>NUCLEOTIDE SEQUENCE [LARGE SCALE GENOMIC DNA]</scope>
    <source>
        <strain evidence="3 4">NCTC13039</strain>
    </source>
</reference>
<evidence type="ECO:0000313" key="3">
    <source>
        <dbReference type="EMBL" id="SNV18673.1"/>
    </source>
</evidence>
<feature type="transmembrane region" description="Helical" evidence="2">
    <location>
        <begin position="174"/>
        <end position="195"/>
    </location>
</feature>
<evidence type="ECO:0000313" key="4">
    <source>
        <dbReference type="Proteomes" id="UP000242637"/>
    </source>
</evidence>
<feature type="transmembrane region" description="Helical" evidence="2">
    <location>
        <begin position="241"/>
        <end position="265"/>
    </location>
</feature>
<feature type="compositionally biased region" description="Polar residues" evidence="1">
    <location>
        <begin position="1"/>
        <end position="16"/>
    </location>
</feature>
<feature type="transmembrane region" description="Helical" evidence="2">
    <location>
        <begin position="110"/>
        <end position="129"/>
    </location>
</feature>
<name>A0A239VAV1_9MICO</name>
<organism evidence="3 4">
    <name type="scientific">Dermatophilus congolensis</name>
    <dbReference type="NCBI Taxonomy" id="1863"/>
    <lineage>
        <taxon>Bacteria</taxon>
        <taxon>Bacillati</taxon>
        <taxon>Actinomycetota</taxon>
        <taxon>Actinomycetes</taxon>
        <taxon>Micrococcales</taxon>
        <taxon>Dermatophilaceae</taxon>
        <taxon>Dermatophilus</taxon>
    </lineage>
</organism>
<dbReference type="Proteomes" id="UP000242637">
    <property type="component" value="Chromosome 1"/>
</dbReference>
<feature type="transmembrane region" description="Helical" evidence="2">
    <location>
        <begin position="207"/>
        <end position="229"/>
    </location>
</feature>
<keyword evidence="2" id="KW-0812">Transmembrane</keyword>
<feature type="transmembrane region" description="Helical" evidence="2">
    <location>
        <begin position="277"/>
        <end position="295"/>
    </location>
</feature>
<evidence type="ECO:0000256" key="2">
    <source>
        <dbReference type="SAM" id="Phobius"/>
    </source>
</evidence>
<feature type="region of interest" description="Disordered" evidence="1">
    <location>
        <begin position="1"/>
        <end position="21"/>
    </location>
</feature>
<keyword evidence="4" id="KW-1185">Reference proteome</keyword>
<dbReference type="GeneID" id="63458794"/>
<feature type="transmembrane region" description="Helical" evidence="2">
    <location>
        <begin position="26"/>
        <end position="46"/>
    </location>
</feature>
<keyword evidence="2" id="KW-0472">Membrane</keyword>
<feature type="transmembrane region" description="Helical" evidence="2">
    <location>
        <begin position="301"/>
        <end position="328"/>
    </location>
</feature>
<dbReference type="KEGG" id="dco:SAMEA4475696_0513"/>
<feature type="transmembrane region" description="Helical" evidence="2">
    <location>
        <begin position="81"/>
        <end position="104"/>
    </location>
</feature>
<dbReference type="RefSeq" id="WP_028327472.1">
    <property type="nucleotide sequence ID" value="NZ_LT906453.1"/>
</dbReference>
<dbReference type="STRING" id="1121387.GCA_000429885_01615"/>
<dbReference type="EMBL" id="LT906453">
    <property type="protein sequence ID" value="SNV18673.1"/>
    <property type="molecule type" value="Genomic_DNA"/>
</dbReference>